<evidence type="ECO:0000313" key="4">
    <source>
        <dbReference type="Proteomes" id="UP000181661"/>
    </source>
</evidence>
<evidence type="ECO:0000313" key="5">
    <source>
        <dbReference type="Proteomes" id="UP000182179"/>
    </source>
</evidence>
<reference evidence="2 4" key="1">
    <citation type="submission" date="2016-08" db="EMBL/GenBank/DDBJ databases">
        <title>Draft genome sequence of Pseudomonas costantinii LMG 22119, type strain isolated from cultivated mushroom (Agaricus bisporus) sporophores.</title>
        <authorList>
            <person name="Tambong J.T."/>
        </authorList>
    </citation>
    <scope>NUCLEOTIDE SEQUENCE [LARGE SCALE GENOMIC DNA]</scope>
    <source>
        <strain evidence="2 4">LMG 22119</strain>
    </source>
</reference>
<dbReference type="RefSeq" id="WP_071486248.1">
    <property type="nucleotide sequence ID" value="NZ_FNTS01000002.1"/>
</dbReference>
<organism evidence="2 4">
    <name type="scientific">Pseudomonas costantinii</name>
    <dbReference type="NCBI Taxonomy" id="168469"/>
    <lineage>
        <taxon>Bacteria</taxon>
        <taxon>Pseudomonadati</taxon>
        <taxon>Pseudomonadota</taxon>
        <taxon>Gammaproteobacteria</taxon>
        <taxon>Pseudomonadales</taxon>
        <taxon>Pseudomonadaceae</taxon>
        <taxon>Pseudomonas</taxon>
    </lineage>
</organism>
<dbReference type="Proteomes" id="UP000181661">
    <property type="component" value="Unassembled WGS sequence"/>
</dbReference>
<gene>
    <name evidence="2" type="ORF">BFL40_23905</name>
    <name evidence="3" type="ORF">SAMN04515675_1320</name>
</gene>
<comment type="caution">
    <text evidence="2">The sequence shown here is derived from an EMBL/GenBank/DDBJ whole genome shotgun (WGS) entry which is preliminary data.</text>
</comment>
<sequence>MAASLLKDGFPSAHRTTRQRLESSLDLRRLFSAIDADPVLIGAGVVYIDEEFNVVVLREFQAICSVVPKKVVLREAPRYVGPAEFKRMLEHEPRQSRLVAEVMNTAVTCTGAILSWVVVTSGVALMPFTAGTSAVISFIGKAAAIAGTFQCIAGVVRIGSEAAFPEFNDYLDNEAWYEAATAILDAIALLGVATSALVIMKVIATTTKATGKTTRQMLKGLTRQERVKLNNELLRIRDPRLTPKLLKLEKAAGSSPKRISAAYLQKATVVHILEAAAASLSFTSSATNGNVKTLAVGIYEEYRQ</sequence>
<protein>
    <submittedName>
        <fullName evidence="2">NAD synthetase</fullName>
    </submittedName>
</protein>
<keyword evidence="1" id="KW-0472">Membrane</keyword>
<keyword evidence="1" id="KW-1133">Transmembrane helix</keyword>
<keyword evidence="1" id="KW-0812">Transmembrane</keyword>
<accession>A0A1S2UPA1</accession>
<reference evidence="3 5" key="2">
    <citation type="submission" date="2016-10" db="EMBL/GenBank/DDBJ databases">
        <authorList>
            <person name="Varghese N."/>
            <person name="Submissions S."/>
        </authorList>
    </citation>
    <scope>NUCLEOTIDE SEQUENCE [LARGE SCALE GENOMIC DNA]</scope>
    <source>
        <strain evidence="3 5">BS2773</strain>
    </source>
</reference>
<feature type="transmembrane region" description="Helical" evidence="1">
    <location>
        <begin position="175"/>
        <end position="199"/>
    </location>
</feature>
<keyword evidence="5" id="KW-1185">Reference proteome</keyword>
<evidence type="ECO:0000313" key="2">
    <source>
        <dbReference type="EMBL" id="OIN48251.1"/>
    </source>
</evidence>
<dbReference type="Proteomes" id="UP000182179">
    <property type="component" value="Unassembled WGS sequence"/>
</dbReference>
<dbReference type="OrthoDB" id="7013043at2"/>
<evidence type="ECO:0000256" key="1">
    <source>
        <dbReference type="SAM" id="Phobius"/>
    </source>
</evidence>
<dbReference type="AlphaFoldDB" id="A0A1S2UPA1"/>
<evidence type="ECO:0000313" key="3">
    <source>
        <dbReference type="EMBL" id="SED49337.1"/>
    </source>
</evidence>
<dbReference type="EMBL" id="FNTS01000002">
    <property type="protein sequence ID" value="SED49337.1"/>
    <property type="molecule type" value="Genomic_DNA"/>
</dbReference>
<proteinExistence type="predicted"/>
<name>A0A1S2UPA1_9PSED</name>
<dbReference type="EMBL" id="MDDR01000039">
    <property type="protein sequence ID" value="OIN48251.1"/>
    <property type="molecule type" value="Genomic_DNA"/>
</dbReference>
<feature type="transmembrane region" description="Helical" evidence="1">
    <location>
        <begin position="98"/>
        <end position="119"/>
    </location>
</feature>